<gene>
    <name evidence="1" type="ORF">OE699_05530</name>
</gene>
<dbReference type="EMBL" id="JAOWKW010000004">
    <property type="protein sequence ID" value="MCV2878309.1"/>
    <property type="molecule type" value="Genomic_DNA"/>
</dbReference>
<dbReference type="Proteomes" id="UP001526166">
    <property type="component" value="Unassembled WGS sequence"/>
</dbReference>
<name>A0ABT2ZX32_9RHOB</name>
<accession>A0ABT2ZX32</accession>
<proteinExistence type="predicted"/>
<keyword evidence="2" id="KW-1185">Reference proteome</keyword>
<evidence type="ECO:0000313" key="1">
    <source>
        <dbReference type="EMBL" id="MCV2878309.1"/>
    </source>
</evidence>
<comment type="caution">
    <text evidence="1">The sequence shown here is derived from an EMBL/GenBank/DDBJ whole genome shotgun (WGS) entry which is preliminary data.</text>
</comment>
<dbReference type="RefSeq" id="WP_263847352.1">
    <property type="nucleotide sequence ID" value="NZ_JAOWKW010000004.1"/>
</dbReference>
<organism evidence="1 2">
    <name type="scientific">Sedimentimonas flavescens</name>
    <dbReference type="NCBI Taxonomy" id="2851012"/>
    <lineage>
        <taxon>Bacteria</taxon>
        <taxon>Pseudomonadati</taxon>
        <taxon>Pseudomonadota</taxon>
        <taxon>Alphaproteobacteria</taxon>
        <taxon>Rhodobacterales</taxon>
        <taxon>Rhodobacter group</taxon>
        <taxon>Sedimentimonas</taxon>
    </lineage>
</organism>
<sequence>MKTIAAIRTNHWGEDAERVFAQLAPVWGDRLVTVFHNRPEGMALPLPVVDINDAWVEQNGLRVLPDWGWRCGDYCLYALRQAYPDAEHFWLIEPDVFFKGDVGAFFDRFADRDEDCLGVSIEELPAGNVSFKPIPGLTLFRSIFALVRFSGRAIEMLRIKRQEYFQTPVRPFRALNDECFCFSFLHASDGFSLGSMASIAPDLIQSATMRTDPDRLPESVPSSVPQGVFHPVRCHGSFRAAVSRRLAARGAPFGLLVHQLQYLEPWEIDELAREAAEHLKATMHQQRLQQIRKNQRRG</sequence>
<protein>
    <submittedName>
        <fullName evidence="1">Component of SufBCD complex</fullName>
    </submittedName>
</protein>
<reference evidence="1 2" key="1">
    <citation type="submission" date="2022-10" db="EMBL/GenBank/DDBJ databases">
        <title>Sinirhodobacter sp. nov., isolated from ocean surface sediments.</title>
        <authorList>
            <person name="He W."/>
            <person name="Wang L."/>
            <person name="Zhang D.-F."/>
        </authorList>
    </citation>
    <scope>NUCLEOTIDE SEQUENCE [LARGE SCALE GENOMIC DNA]</scope>
    <source>
        <strain evidence="1 2">WL0115</strain>
    </source>
</reference>
<evidence type="ECO:0000313" key="2">
    <source>
        <dbReference type="Proteomes" id="UP001526166"/>
    </source>
</evidence>